<protein>
    <submittedName>
        <fullName evidence="1">Bacillithiol biosynthesis deacetylase BshB1</fullName>
    </submittedName>
</protein>
<name>A0A1H6YL46_9BACT</name>
<accession>A0A1H6YL46</accession>
<organism evidence="1 2">
    <name type="scientific">Dyadobacter koreensis</name>
    <dbReference type="NCBI Taxonomy" id="408657"/>
    <lineage>
        <taxon>Bacteria</taxon>
        <taxon>Pseudomonadati</taxon>
        <taxon>Bacteroidota</taxon>
        <taxon>Cytophagia</taxon>
        <taxon>Cytophagales</taxon>
        <taxon>Spirosomataceae</taxon>
        <taxon>Dyadobacter</taxon>
    </lineage>
</organism>
<dbReference type="GO" id="GO:0019213">
    <property type="term" value="F:deacetylase activity"/>
    <property type="evidence" value="ECO:0007669"/>
    <property type="project" value="InterPro"/>
</dbReference>
<dbReference type="Proteomes" id="UP000199532">
    <property type="component" value="Unassembled WGS sequence"/>
</dbReference>
<reference evidence="1 2" key="1">
    <citation type="submission" date="2016-10" db="EMBL/GenBank/DDBJ databases">
        <authorList>
            <person name="de Groot N.N."/>
        </authorList>
    </citation>
    <scope>NUCLEOTIDE SEQUENCE [LARGE SCALE GENOMIC DNA]</scope>
    <source>
        <strain evidence="1 2">DSM 19938</strain>
    </source>
</reference>
<dbReference type="STRING" id="408657.SAMN04487995_4609"/>
<dbReference type="GO" id="GO:0071793">
    <property type="term" value="P:bacillithiol biosynthetic process"/>
    <property type="evidence" value="ECO:0007669"/>
    <property type="project" value="InterPro"/>
</dbReference>
<dbReference type="InterPro" id="IPR003737">
    <property type="entry name" value="GlcNAc_PI_deacetylase-related"/>
</dbReference>
<dbReference type="PANTHER" id="PTHR12993">
    <property type="entry name" value="N-ACETYLGLUCOSAMINYL-PHOSPHATIDYLINOSITOL DE-N-ACETYLASE-RELATED"/>
    <property type="match status" value="1"/>
</dbReference>
<evidence type="ECO:0000313" key="1">
    <source>
        <dbReference type="EMBL" id="SEJ42048.1"/>
    </source>
</evidence>
<dbReference type="RefSeq" id="WP_090338592.1">
    <property type="nucleotide sequence ID" value="NZ_FNXY01000007.1"/>
</dbReference>
<proteinExistence type="predicted"/>
<evidence type="ECO:0000313" key="2">
    <source>
        <dbReference type="Proteomes" id="UP000199532"/>
    </source>
</evidence>
<dbReference type="PANTHER" id="PTHR12993:SF30">
    <property type="entry name" value="N-ACETYL-ALPHA-D-GLUCOSAMINYL L-MALATE DEACETYLASE 1"/>
    <property type="match status" value="1"/>
</dbReference>
<dbReference type="OrthoDB" id="9778719at2"/>
<dbReference type="Gene3D" id="3.40.50.10320">
    <property type="entry name" value="LmbE-like"/>
    <property type="match status" value="1"/>
</dbReference>
<dbReference type="InterPro" id="IPR023842">
    <property type="entry name" value="Bacillithiol_biosynth_BshB1"/>
</dbReference>
<dbReference type="NCBIfam" id="TIGR04001">
    <property type="entry name" value="thiol_BshB1"/>
    <property type="match status" value="1"/>
</dbReference>
<dbReference type="EMBL" id="FNXY01000007">
    <property type="protein sequence ID" value="SEJ42048.1"/>
    <property type="molecule type" value="Genomic_DNA"/>
</dbReference>
<gene>
    <name evidence="1" type="ORF">SAMN04487995_4609</name>
</gene>
<keyword evidence="2" id="KW-1185">Reference proteome</keyword>
<sequence length="243" mass="27140">MKLDILAITAHPDDVELCCAGTLLAQMALGKQVGIVDLTRGELGTRGTPEGRIQEAADSAAILNIKVRDNVGLADGFFANVEEQQKAIIPYIRKYQPDIVITNAIDDRHPDHGRGGRIVADSCFYSGLRMIETFDEQGNKQEAWRPRLVFHAIQDRYIKPDFVVDITDYHDQKIEAIRAFKSQFFNPEYNANSNEPQSYISSPDFLNFVIARAQEMGHAVGVKFAEGFTTSRMLGVKDLSSFI</sequence>
<dbReference type="AlphaFoldDB" id="A0A1H6YL46"/>
<dbReference type="Pfam" id="PF02585">
    <property type="entry name" value="PIG-L"/>
    <property type="match status" value="1"/>
</dbReference>
<dbReference type="SUPFAM" id="SSF102588">
    <property type="entry name" value="LmbE-like"/>
    <property type="match status" value="1"/>
</dbReference>
<dbReference type="GO" id="GO:0016811">
    <property type="term" value="F:hydrolase activity, acting on carbon-nitrogen (but not peptide) bonds, in linear amides"/>
    <property type="evidence" value="ECO:0007669"/>
    <property type="project" value="TreeGrafter"/>
</dbReference>
<dbReference type="InterPro" id="IPR024078">
    <property type="entry name" value="LmbE-like_dom_sf"/>
</dbReference>